<dbReference type="PROSITE" id="PS51257">
    <property type="entry name" value="PROKAR_LIPOPROTEIN"/>
    <property type="match status" value="1"/>
</dbReference>
<comment type="caution">
    <text evidence="1">The sequence shown here is derived from an EMBL/GenBank/DDBJ whole genome shotgun (WGS) entry which is preliminary data.</text>
</comment>
<dbReference type="Proteomes" id="UP000244162">
    <property type="component" value="Unassembled WGS sequence"/>
</dbReference>
<evidence type="ECO:0000313" key="2">
    <source>
        <dbReference type="Proteomes" id="UP000244162"/>
    </source>
</evidence>
<dbReference type="RefSeq" id="WP_107966619.1">
    <property type="nucleotide sequence ID" value="NZ_NWBU01000004.1"/>
</dbReference>
<dbReference type="GO" id="GO:0019867">
    <property type="term" value="C:outer membrane"/>
    <property type="evidence" value="ECO:0007669"/>
    <property type="project" value="InterPro"/>
</dbReference>
<proteinExistence type="predicted"/>
<evidence type="ECO:0008006" key="3">
    <source>
        <dbReference type="Google" id="ProtNLM"/>
    </source>
</evidence>
<organism evidence="1 2">
    <name type="scientific">Sphingomonas oleivorans</name>
    <dbReference type="NCBI Taxonomy" id="1735121"/>
    <lineage>
        <taxon>Bacteria</taxon>
        <taxon>Pseudomonadati</taxon>
        <taxon>Pseudomonadota</taxon>
        <taxon>Alphaproteobacteria</taxon>
        <taxon>Sphingomonadales</taxon>
        <taxon>Sphingomonadaceae</taxon>
        <taxon>Sphingomonas</taxon>
    </lineage>
</organism>
<accession>A0A2T5G2L6</accession>
<gene>
    <name evidence="1" type="ORF">CLG96_04635</name>
</gene>
<dbReference type="EMBL" id="NWBU01000004">
    <property type="protein sequence ID" value="PTQ13387.1"/>
    <property type="molecule type" value="Genomic_DNA"/>
</dbReference>
<dbReference type="InterPro" id="IPR007485">
    <property type="entry name" value="LPS_assembly_LptE"/>
</dbReference>
<evidence type="ECO:0000313" key="1">
    <source>
        <dbReference type="EMBL" id="PTQ13387.1"/>
    </source>
</evidence>
<sequence length="174" mass="18059">MRRAGAALALALALSGCGLRPLYSGGTQSPVVRTLGSVEVAPIPGRAGWLVRNALVDRLGAGGTSAPRYRLEVELDDNIEGFGVRTDNAVTRERRTLRARYRLVDDSQGGVLLDATAGSDAGIDVVGSEYATIAAEQTAQERLALEVADQIMARIALYASRTPGASAAPAPGGK</sequence>
<name>A0A2T5G2L6_9SPHN</name>
<dbReference type="Pfam" id="PF04390">
    <property type="entry name" value="LptE"/>
    <property type="match status" value="1"/>
</dbReference>
<dbReference type="OrthoDB" id="7471538at2"/>
<reference evidence="1 2" key="1">
    <citation type="submission" date="2017-09" db="EMBL/GenBank/DDBJ databases">
        <title>Sphingomonas panjinensis sp.nov., isolated from oil-contaminated soil.</title>
        <authorList>
            <person name="Wang L."/>
            <person name="Chen L."/>
        </authorList>
    </citation>
    <scope>NUCLEOTIDE SEQUENCE [LARGE SCALE GENOMIC DNA]</scope>
    <source>
        <strain evidence="1 2">FW-11</strain>
    </source>
</reference>
<dbReference type="Gene3D" id="3.30.160.150">
    <property type="entry name" value="Lipoprotein like domain"/>
    <property type="match status" value="1"/>
</dbReference>
<protein>
    <recommendedName>
        <fullName evidence="3">Secreted (Periplasmic)-like protein</fullName>
    </recommendedName>
</protein>
<dbReference type="GO" id="GO:0043165">
    <property type="term" value="P:Gram-negative-bacterium-type cell outer membrane assembly"/>
    <property type="evidence" value="ECO:0007669"/>
    <property type="project" value="InterPro"/>
</dbReference>
<dbReference type="AlphaFoldDB" id="A0A2T5G2L6"/>
<keyword evidence="2" id="KW-1185">Reference proteome</keyword>